<evidence type="ECO:0000256" key="1">
    <source>
        <dbReference type="SAM" id="Phobius"/>
    </source>
</evidence>
<sequence>MTWDAFALAIIAAAGVAGLLLTQVRDVLMKVVEVLDAWNLVRRSWITRRGERPAEEEGAEG</sequence>
<accession>A0A917R0H0</accession>
<dbReference type="RefSeq" id="WP_189162977.1">
    <property type="nucleotide sequence ID" value="NZ_BMNT01000011.1"/>
</dbReference>
<dbReference type="Proteomes" id="UP000645217">
    <property type="component" value="Unassembled WGS sequence"/>
</dbReference>
<comment type="caution">
    <text evidence="2">The sequence shown here is derived from an EMBL/GenBank/DDBJ whole genome shotgun (WGS) entry which is preliminary data.</text>
</comment>
<dbReference type="EMBL" id="BMNT01000011">
    <property type="protein sequence ID" value="GGK79828.1"/>
    <property type="molecule type" value="Genomic_DNA"/>
</dbReference>
<gene>
    <name evidence="2" type="ORF">GCM10007964_23070</name>
</gene>
<reference evidence="2" key="2">
    <citation type="submission" date="2020-09" db="EMBL/GenBank/DDBJ databases">
        <authorList>
            <person name="Sun Q."/>
            <person name="Ohkuma M."/>
        </authorList>
    </citation>
    <scope>NUCLEOTIDE SEQUENCE</scope>
    <source>
        <strain evidence="2">JCM 13064</strain>
    </source>
</reference>
<keyword evidence="1" id="KW-0472">Membrane</keyword>
<evidence type="ECO:0000313" key="2">
    <source>
        <dbReference type="EMBL" id="GGK79828.1"/>
    </source>
</evidence>
<keyword evidence="1" id="KW-1133">Transmembrane helix</keyword>
<name>A0A917R0H0_9ACTN</name>
<protein>
    <submittedName>
        <fullName evidence="2">Uncharacterized protein</fullName>
    </submittedName>
</protein>
<feature type="transmembrane region" description="Helical" evidence="1">
    <location>
        <begin position="6"/>
        <end position="24"/>
    </location>
</feature>
<proteinExistence type="predicted"/>
<dbReference type="AlphaFoldDB" id="A0A917R0H0"/>
<evidence type="ECO:0000313" key="3">
    <source>
        <dbReference type="Proteomes" id="UP000645217"/>
    </source>
</evidence>
<organism evidence="2 3">
    <name type="scientific">Sphaerisporangium melleum</name>
    <dbReference type="NCBI Taxonomy" id="321316"/>
    <lineage>
        <taxon>Bacteria</taxon>
        <taxon>Bacillati</taxon>
        <taxon>Actinomycetota</taxon>
        <taxon>Actinomycetes</taxon>
        <taxon>Streptosporangiales</taxon>
        <taxon>Streptosporangiaceae</taxon>
        <taxon>Sphaerisporangium</taxon>
    </lineage>
</organism>
<reference evidence="2" key="1">
    <citation type="journal article" date="2014" name="Int. J. Syst. Evol. Microbiol.">
        <title>Complete genome sequence of Corynebacterium casei LMG S-19264T (=DSM 44701T), isolated from a smear-ripened cheese.</title>
        <authorList>
            <consortium name="US DOE Joint Genome Institute (JGI-PGF)"/>
            <person name="Walter F."/>
            <person name="Albersmeier A."/>
            <person name="Kalinowski J."/>
            <person name="Ruckert C."/>
        </authorList>
    </citation>
    <scope>NUCLEOTIDE SEQUENCE</scope>
    <source>
        <strain evidence="2">JCM 13064</strain>
    </source>
</reference>
<keyword evidence="1" id="KW-0812">Transmembrane</keyword>
<keyword evidence="3" id="KW-1185">Reference proteome</keyword>